<gene>
    <name evidence="1" type="ORF">SAMN05444170_2861</name>
</gene>
<dbReference type="OrthoDB" id="8481309at2"/>
<sequence>MIKVYAQPAIEPHRKRGWELVLWTGNAFDHSTPFREMLTDIAAALSKDAPTSVELPGYEAMEDDVEGVLRFGEESVGIYYEHSLSYLSLMSDSPKTLNRIADRLQPLVALA</sequence>
<organism evidence="1 2">
    <name type="scientific">Bradyrhizobium erythrophlei</name>
    <dbReference type="NCBI Taxonomy" id="1437360"/>
    <lineage>
        <taxon>Bacteria</taxon>
        <taxon>Pseudomonadati</taxon>
        <taxon>Pseudomonadota</taxon>
        <taxon>Alphaproteobacteria</taxon>
        <taxon>Hyphomicrobiales</taxon>
        <taxon>Nitrobacteraceae</taxon>
        <taxon>Bradyrhizobium</taxon>
    </lineage>
</organism>
<reference evidence="2" key="1">
    <citation type="submission" date="2016-11" db="EMBL/GenBank/DDBJ databases">
        <authorList>
            <person name="Varghese N."/>
            <person name="Submissions S."/>
        </authorList>
    </citation>
    <scope>NUCLEOTIDE SEQUENCE [LARGE SCALE GENOMIC DNA]</scope>
    <source>
        <strain evidence="2">GAS401</strain>
    </source>
</reference>
<keyword evidence="2" id="KW-1185">Reference proteome</keyword>
<dbReference type="RefSeq" id="WP_072818494.1">
    <property type="nucleotide sequence ID" value="NZ_LT670849.1"/>
</dbReference>
<dbReference type="AlphaFoldDB" id="A0A1M7TWB6"/>
<dbReference type="EMBL" id="LT670849">
    <property type="protein sequence ID" value="SHN75039.1"/>
    <property type="molecule type" value="Genomic_DNA"/>
</dbReference>
<evidence type="ECO:0000313" key="2">
    <source>
        <dbReference type="Proteomes" id="UP000184096"/>
    </source>
</evidence>
<protein>
    <submittedName>
        <fullName evidence="1">Uncharacterized protein</fullName>
    </submittedName>
</protein>
<proteinExistence type="predicted"/>
<dbReference type="Proteomes" id="UP000184096">
    <property type="component" value="Chromosome I"/>
</dbReference>
<evidence type="ECO:0000313" key="1">
    <source>
        <dbReference type="EMBL" id="SHN75039.1"/>
    </source>
</evidence>
<accession>A0A1M7TWB6</accession>
<name>A0A1M7TWB6_9BRAD</name>